<proteinExistence type="predicted"/>
<feature type="domain" description="Zinc finger CGNR" evidence="1">
    <location>
        <begin position="129"/>
        <end position="168"/>
    </location>
</feature>
<keyword evidence="3" id="KW-1185">Reference proteome</keyword>
<dbReference type="InterPro" id="IPR010852">
    <property type="entry name" value="ABATE"/>
</dbReference>
<name>A0ABW2TMP4_9PSEU</name>
<dbReference type="InterPro" id="IPR021005">
    <property type="entry name" value="Znf_CGNR"/>
</dbReference>
<evidence type="ECO:0000313" key="3">
    <source>
        <dbReference type="Proteomes" id="UP001596512"/>
    </source>
</evidence>
<dbReference type="SUPFAM" id="SSF160904">
    <property type="entry name" value="Jann2411-like"/>
    <property type="match status" value="1"/>
</dbReference>
<organism evidence="2 3">
    <name type="scientific">Actinokineospora soli</name>
    <dbReference type="NCBI Taxonomy" id="1048753"/>
    <lineage>
        <taxon>Bacteria</taxon>
        <taxon>Bacillati</taxon>
        <taxon>Actinomycetota</taxon>
        <taxon>Actinomycetes</taxon>
        <taxon>Pseudonocardiales</taxon>
        <taxon>Pseudonocardiaceae</taxon>
        <taxon>Actinokineospora</taxon>
    </lineage>
</organism>
<comment type="caution">
    <text evidence="2">The sequence shown here is derived from an EMBL/GenBank/DDBJ whole genome shotgun (WGS) entry which is preliminary data.</text>
</comment>
<dbReference type="Gene3D" id="1.10.3300.10">
    <property type="entry name" value="Jann2411-like domain"/>
    <property type="match status" value="1"/>
</dbReference>
<dbReference type="Pfam" id="PF07336">
    <property type="entry name" value="ABATE"/>
    <property type="match status" value="1"/>
</dbReference>
<dbReference type="EMBL" id="JBHTEY010000004">
    <property type="protein sequence ID" value="MFC7614091.1"/>
    <property type="molecule type" value="Genomic_DNA"/>
</dbReference>
<dbReference type="InterPro" id="IPR023286">
    <property type="entry name" value="ABATE_dom_sf"/>
</dbReference>
<evidence type="ECO:0000313" key="2">
    <source>
        <dbReference type="EMBL" id="MFC7614091.1"/>
    </source>
</evidence>
<accession>A0ABW2TMP4</accession>
<evidence type="ECO:0000259" key="1">
    <source>
        <dbReference type="Pfam" id="PF11706"/>
    </source>
</evidence>
<protein>
    <submittedName>
        <fullName evidence="2">CGNR zinc finger domain-containing protein</fullName>
    </submittedName>
</protein>
<dbReference type="PANTHER" id="PTHR35525:SF3">
    <property type="entry name" value="BLL6575 PROTEIN"/>
    <property type="match status" value="1"/>
</dbReference>
<sequence>MEYPILGTEPLPVEFANTLYGGVDCLSTPELAAGWFAEMALAAPAPEAARALRDAVHGLLDARSKGLPLDEAQVETVNAHAAAAPTALRLEPAGDGWESRWAETATGPAAVLGRIATCAVELLAGGAPLRRCAAPDCGVLFVPQHARRRFCHPTCSGRTRQARYHRRRTEDPA</sequence>
<dbReference type="Pfam" id="PF11706">
    <property type="entry name" value="zf-CGNR"/>
    <property type="match status" value="1"/>
</dbReference>
<dbReference type="PANTHER" id="PTHR35525">
    <property type="entry name" value="BLL6575 PROTEIN"/>
    <property type="match status" value="1"/>
</dbReference>
<reference evidence="3" key="1">
    <citation type="journal article" date="2019" name="Int. J. Syst. Evol. Microbiol.">
        <title>The Global Catalogue of Microorganisms (GCM) 10K type strain sequencing project: providing services to taxonomists for standard genome sequencing and annotation.</title>
        <authorList>
            <consortium name="The Broad Institute Genomics Platform"/>
            <consortium name="The Broad Institute Genome Sequencing Center for Infectious Disease"/>
            <person name="Wu L."/>
            <person name="Ma J."/>
        </authorList>
    </citation>
    <scope>NUCLEOTIDE SEQUENCE [LARGE SCALE GENOMIC DNA]</scope>
    <source>
        <strain evidence="3">JCM 17695</strain>
    </source>
</reference>
<dbReference type="Proteomes" id="UP001596512">
    <property type="component" value="Unassembled WGS sequence"/>
</dbReference>
<gene>
    <name evidence="2" type="ORF">ACFQV2_11565</name>
</gene>